<feature type="compositionally biased region" description="Low complexity" evidence="1">
    <location>
        <begin position="95"/>
        <end position="104"/>
    </location>
</feature>
<evidence type="ECO:0000256" key="2">
    <source>
        <dbReference type="SAM" id="Phobius"/>
    </source>
</evidence>
<dbReference type="eggNOG" id="ENOG502QW7S">
    <property type="taxonomic scope" value="Eukaryota"/>
</dbReference>
<evidence type="ECO:0000313" key="3">
    <source>
        <dbReference type="EMBL" id="EGW32846.1"/>
    </source>
</evidence>
<dbReference type="InParanoid" id="G3AK35"/>
<dbReference type="GO" id="GO:0005634">
    <property type="term" value="C:nucleus"/>
    <property type="evidence" value="ECO:0007669"/>
    <property type="project" value="TreeGrafter"/>
</dbReference>
<dbReference type="PANTHER" id="PTHR28164">
    <property type="entry name" value="PROTEIN STB3"/>
    <property type="match status" value="1"/>
</dbReference>
<evidence type="ECO:0000313" key="4">
    <source>
        <dbReference type="Proteomes" id="UP000000709"/>
    </source>
</evidence>
<evidence type="ECO:0000256" key="1">
    <source>
        <dbReference type="SAM" id="MobiDB-lite"/>
    </source>
</evidence>
<feature type="region of interest" description="Disordered" evidence="1">
    <location>
        <begin position="1"/>
        <end position="104"/>
    </location>
</feature>
<dbReference type="AlphaFoldDB" id="G3AK35"/>
<feature type="region of interest" description="Disordered" evidence="1">
    <location>
        <begin position="450"/>
        <end position="473"/>
    </location>
</feature>
<keyword evidence="4" id="KW-1185">Reference proteome</keyword>
<proteinExistence type="predicted"/>
<feature type="compositionally biased region" description="Acidic residues" evidence="1">
    <location>
        <begin position="275"/>
        <end position="314"/>
    </location>
</feature>
<feature type="compositionally biased region" description="Low complexity" evidence="1">
    <location>
        <begin position="353"/>
        <end position="365"/>
    </location>
</feature>
<dbReference type="GO" id="GO:0000432">
    <property type="term" value="P:positive regulation of transcription from RNA polymerase II promoter by glucose"/>
    <property type="evidence" value="ECO:0007669"/>
    <property type="project" value="TreeGrafter"/>
</dbReference>
<reference evidence="3 4" key="1">
    <citation type="journal article" date="2011" name="Proc. Natl. Acad. Sci. U.S.A.">
        <title>Comparative genomics of xylose-fermenting fungi for enhanced biofuel production.</title>
        <authorList>
            <person name="Wohlbach D.J."/>
            <person name="Kuo A."/>
            <person name="Sato T.K."/>
            <person name="Potts K.M."/>
            <person name="Salamov A.A."/>
            <person name="LaButti K.M."/>
            <person name="Sun H."/>
            <person name="Clum A."/>
            <person name="Pangilinan J.L."/>
            <person name="Lindquist E.A."/>
            <person name="Lucas S."/>
            <person name="Lapidus A."/>
            <person name="Jin M."/>
            <person name="Gunawan C."/>
            <person name="Balan V."/>
            <person name="Dale B.E."/>
            <person name="Jeffries T.W."/>
            <person name="Zinkel R."/>
            <person name="Barry K.W."/>
            <person name="Grigoriev I.V."/>
            <person name="Gasch A.P."/>
        </authorList>
    </citation>
    <scope>NUCLEOTIDE SEQUENCE [LARGE SCALE GENOMIC DNA]</scope>
    <source>
        <strain evidence="4">NRRL Y-27907 / 11-Y1</strain>
    </source>
</reference>
<dbReference type="HOGENOM" id="CLU_020170_0_0_1"/>
<dbReference type="OrthoDB" id="5391991at2759"/>
<feature type="region of interest" description="Disordered" evidence="1">
    <location>
        <begin position="425"/>
        <end position="444"/>
    </location>
</feature>
<dbReference type="PANTHER" id="PTHR28164:SF1">
    <property type="entry name" value="PROTEIN STB3"/>
    <property type="match status" value="1"/>
</dbReference>
<sequence>MTSNIRQHPISFASILNSNPPTPPPQSPLNYIKPEESPQKLSPPSVNLPPHFMSHSASVPPFTKQQQQQHQTMDHQFTPPSSSLSSPPLPPLKHSPPSKSKKILLSTSSPEGIQVASKITPTRLANLLIRKGPLPIRHITSQLALEVPSFDLLSLSKQRRLIMAAMEQTDLVNNVVFEKIGWGQWAVRKVDSDYIVTEGTEAGNYTHPTEDTDRKMINVNDLRNQTNLKLGWSKKKKKKQSTKPDPRRESITNHTRNLHDLKIPTEPLDSNAIESDSEDEYALSDHIDEDLSSEEEEEEEEEEDEDVFTFEDESTTTTNKFKPSPPIKFAKRVPIKFSPPPDGTSSSSRRKSSSSQPSTSAAISKPTYRHQIFPRSRLSSLENLDNYIVSSAKNSTVSINSPPTAAAPIPAISFSYSGSNSVLSASPANSWTSGGPSPSGNYIHHQSMDTISPERGNGSTATNRRKSSFNESHVRSTLINQKPAQHSAVPSSKLAHDEANANMRRMLKGKMKLMKKTRASLLLWFILCRYKNQVFYFFFFLILLLILVL</sequence>
<feature type="compositionally biased region" description="Polar residues" evidence="1">
    <location>
        <begin position="425"/>
        <end position="440"/>
    </location>
</feature>
<dbReference type="KEGG" id="spaa:SPAPADRAFT_60188"/>
<gene>
    <name evidence="3" type="ORF">SPAPADRAFT_60188</name>
</gene>
<name>G3AK35_SPAPN</name>
<feature type="region of interest" description="Disordered" evidence="1">
    <location>
        <begin position="230"/>
        <end position="371"/>
    </location>
</feature>
<keyword evidence="2" id="KW-0812">Transmembrane</keyword>
<dbReference type="STRING" id="619300.G3AK35"/>
<keyword evidence="2" id="KW-1133">Transmembrane helix</keyword>
<dbReference type="EMBL" id="GL996501">
    <property type="protein sequence ID" value="EGW32846.1"/>
    <property type="molecule type" value="Genomic_DNA"/>
</dbReference>
<dbReference type="GeneID" id="18873264"/>
<organism evidence="4">
    <name type="scientific">Spathaspora passalidarum (strain NRRL Y-27907 / 11-Y1)</name>
    <dbReference type="NCBI Taxonomy" id="619300"/>
    <lineage>
        <taxon>Eukaryota</taxon>
        <taxon>Fungi</taxon>
        <taxon>Dikarya</taxon>
        <taxon>Ascomycota</taxon>
        <taxon>Saccharomycotina</taxon>
        <taxon>Pichiomycetes</taxon>
        <taxon>Debaryomycetaceae</taxon>
        <taxon>Spathaspora</taxon>
    </lineage>
</organism>
<keyword evidence="2" id="KW-0472">Membrane</keyword>
<feature type="transmembrane region" description="Helical" evidence="2">
    <location>
        <begin position="521"/>
        <end position="548"/>
    </location>
</feature>
<feature type="compositionally biased region" description="Basic residues" evidence="1">
    <location>
        <begin position="232"/>
        <end position="241"/>
    </location>
</feature>
<dbReference type="InterPro" id="IPR018818">
    <property type="entry name" value="Stb3"/>
</dbReference>
<dbReference type="GO" id="GO:0043565">
    <property type="term" value="F:sequence-specific DNA binding"/>
    <property type="evidence" value="ECO:0007669"/>
    <property type="project" value="TreeGrafter"/>
</dbReference>
<evidence type="ECO:0008006" key="5">
    <source>
        <dbReference type="Google" id="ProtNLM"/>
    </source>
</evidence>
<dbReference type="Pfam" id="PF10330">
    <property type="entry name" value="Stb3"/>
    <property type="match status" value="1"/>
</dbReference>
<dbReference type="RefSeq" id="XP_007374361.1">
    <property type="nucleotide sequence ID" value="XM_007374299.1"/>
</dbReference>
<dbReference type="Proteomes" id="UP000000709">
    <property type="component" value="Unassembled WGS sequence"/>
</dbReference>
<feature type="compositionally biased region" description="Basic and acidic residues" evidence="1">
    <location>
        <begin position="242"/>
        <end position="263"/>
    </location>
</feature>
<protein>
    <recommendedName>
        <fullName evidence="5">Stb3p</fullName>
    </recommendedName>
</protein>
<accession>G3AK35</accession>